<accession>A0A559K4H4</accession>
<reference evidence="3 4" key="1">
    <citation type="submission" date="2019-07" db="EMBL/GenBank/DDBJ databases">
        <authorList>
            <person name="Kim J."/>
        </authorList>
    </citation>
    <scope>NUCLEOTIDE SEQUENCE [LARGE SCALE GENOMIC DNA]</scope>
    <source>
        <strain evidence="3 4">JC52</strain>
    </source>
</reference>
<feature type="region of interest" description="Disordered" evidence="1">
    <location>
        <begin position="24"/>
        <end position="94"/>
    </location>
</feature>
<evidence type="ECO:0000256" key="2">
    <source>
        <dbReference type="SAM" id="SignalP"/>
    </source>
</evidence>
<proteinExistence type="predicted"/>
<feature type="chain" id="PRO_5021907601" evidence="2">
    <location>
        <begin position="24"/>
        <end position="94"/>
    </location>
</feature>
<sequence length="94" mass="9617">MKKWLVMGMAVLVLGGATGIAYATSSKSGSPAVSSISATQKQESVTAENENDGEVPDSIEQANAPQPTAALNEAQAGKSDSSSSQDNDQETNDD</sequence>
<protein>
    <submittedName>
        <fullName evidence="3">Uncharacterized protein</fullName>
    </submittedName>
</protein>
<organism evidence="3 4">
    <name type="scientific">Paenibacillus cremeus</name>
    <dbReference type="NCBI Taxonomy" id="2163881"/>
    <lineage>
        <taxon>Bacteria</taxon>
        <taxon>Bacillati</taxon>
        <taxon>Bacillota</taxon>
        <taxon>Bacilli</taxon>
        <taxon>Bacillales</taxon>
        <taxon>Paenibacillaceae</taxon>
        <taxon>Paenibacillus</taxon>
    </lineage>
</organism>
<feature type="compositionally biased region" description="Polar residues" evidence="1">
    <location>
        <begin position="24"/>
        <end position="48"/>
    </location>
</feature>
<dbReference type="RefSeq" id="WP_144852675.1">
    <property type="nucleotide sequence ID" value="NZ_VNJI01000044.1"/>
</dbReference>
<comment type="caution">
    <text evidence="3">The sequence shown here is derived from an EMBL/GenBank/DDBJ whole genome shotgun (WGS) entry which is preliminary data.</text>
</comment>
<evidence type="ECO:0000313" key="4">
    <source>
        <dbReference type="Proteomes" id="UP000317036"/>
    </source>
</evidence>
<dbReference type="EMBL" id="VNJI01000044">
    <property type="protein sequence ID" value="TVY07041.1"/>
    <property type="molecule type" value="Genomic_DNA"/>
</dbReference>
<evidence type="ECO:0000256" key="1">
    <source>
        <dbReference type="SAM" id="MobiDB-lite"/>
    </source>
</evidence>
<evidence type="ECO:0000313" key="3">
    <source>
        <dbReference type="EMBL" id="TVY07041.1"/>
    </source>
</evidence>
<dbReference type="AlphaFoldDB" id="A0A559K4H4"/>
<gene>
    <name evidence="3" type="ORF">FPZ49_26165</name>
</gene>
<name>A0A559K4H4_9BACL</name>
<dbReference type="Proteomes" id="UP000317036">
    <property type="component" value="Unassembled WGS sequence"/>
</dbReference>
<keyword evidence="4" id="KW-1185">Reference proteome</keyword>
<feature type="signal peptide" evidence="2">
    <location>
        <begin position="1"/>
        <end position="23"/>
    </location>
</feature>
<keyword evidence="2" id="KW-0732">Signal</keyword>